<sequence length="198" mass="22274">MISLSLIIKDSKSRIGEMRLYCSQCPLLVQNGTRAYAKATTGHGFYILSLYNLIINYCVLYGFMFYSFTTHDVSVLSVLPVLLSDFVYGFMSYDISVLPILLCDVLYGLMFCEAHFTSHGTSVSSTNRDLEYSLNLNDVTVYCFNLSDLLYFKSSDKCISVICVCVLPIEISPTAMIPHLFHSSEMTSTLKQSLTHTH</sequence>
<dbReference type="EMBL" id="HBUF01340428">
    <property type="protein sequence ID" value="CAG6702338.1"/>
    <property type="molecule type" value="Transcribed_RNA"/>
</dbReference>
<protein>
    <submittedName>
        <fullName evidence="2">Uncharacterized protein</fullName>
    </submittedName>
</protein>
<reference evidence="2" key="1">
    <citation type="submission" date="2021-05" db="EMBL/GenBank/DDBJ databases">
        <authorList>
            <person name="Alioto T."/>
            <person name="Alioto T."/>
            <person name="Gomez Garrido J."/>
        </authorList>
    </citation>
    <scope>NUCLEOTIDE SEQUENCE</scope>
</reference>
<name>A0A8D8UAA0_9HEMI</name>
<keyword evidence="1" id="KW-1133">Transmembrane helix</keyword>
<dbReference type="AlphaFoldDB" id="A0A8D8UAA0"/>
<organism evidence="2">
    <name type="scientific">Cacopsylla melanoneura</name>
    <dbReference type="NCBI Taxonomy" id="428564"/>
    <lineage>
        <taxon>Eukaryota</taxon>
        <taxon>Metazoa</taxon>
        <taxon>Ecdysozoa</taxon>
        <taxon>Arthropoda</taxon>
        <taxon>Hexapoda</taxon>
        <taxon>Insecta</taxon>
        <taxon>Pterygota</taxon>
        <taxon>Neoptera</taxon>
        <taxon>Paraneoptera</taxon>
        <taxon>Hemiptera</taxon>
        <taxon>Sternorrhyncha</taxon>
        <taxon>Psylloidea</taxon>
        <taxon>Psyllidae</taxon>
        <taxon>Psyllinae</taxon>
        <taxon>Cacopsylla</taxon>
    </lineage>
</organism>
<feature type="transmembrane region" description="Helical" evidence="1">
    <location>
        <begin position="86"/>
        <end position="109"/>
    </location>
</feature>
<keyword evidence="1" id="KW-0812">Transmembrane</keyword>
<proteinExistence type="predicted"/>
<keyword evidence="1" id="KW-0472">Membrane</keyword>
<accession>A0A8D8UAA0</accession>
<evidence type="ECO:0000313" key="2">
    <source>
        <dbReference type="EMBL" id="CAG6702338.1"/>
    </source>
</evidence>
<evidence type="ECO:0000256" key="1">
    <source>
        <dbReference type="SAM" id="Phobius"/>
    </source>
</evidence>
<feature type="transmembrane region" description="Helical" evidence="1">
    <location>
        <begin position="44"/>
        <end position="66"/>
    </location>
</feature>